<keyword evidence="1" id="KW-0479">Metal-binding</keyword>
<proteinExistence type="predicted"/>
<evidence type="ECO:0000256" key="2">
    <source>
        <dbReference type="ARBA" id="ARBA00022801"/>
    </source>
</evidence>
<dbReference type="PROSITE" id="PS01137">
    <property type="entry name" value="TATD_1"/>
    <property type="match status" value="1"/>
</dbReference>
<dbReference type="SUPFAM" id="SSF51556">
    <property type="entry name" value="Metallo-dependent hydrolases"/>
    <property type="match status" value="1"/>
</dbReference>
<dbReference type="Proteomes" id="UP001484199">
    <property type="component" value="Chromosome"/>
</dbReference>
<dbReference type="PANTHER" id="PTHR46124:SF4">
    <property type="entry name" value="HYDROLASE TATD"/>
    <property type="match status" value="1"/>
</dbReference>
<dbReference type="InterPro" id="IPR015991">
    <property type="entry name" value="TatD/YcfH-like"/>
</dbReference>
<dbReference type="NCBIfam" id="TIGR00010">
    <property type="entry name" value="YchF/TatD family DNA exonuclease"/>
    <property type="match status" value="1"/>
</dbReference>
<evidence type="ECO:0000313" key="4">
    <source>
        <dbReference type="Proteomes" id="UP001484199"/>
    </source>
</evidence>
<organism evidence="3 4">
    <name type="scientific">Ash yellows phytoplasma</name>
    <dbReference type="NCBI Taxonomy" id="35780"/>
    <lineage>
        <taxon>Bacteria</taxon>
        <taxon>Bacillati</taxon>
        <taxon>Mycoplasmatota</taxon>
        <taxon>Mollicutes</taxon>
        <taxon>Acholeplasmatales</taxon>
        <taxon>Acholeplasmataceae</taxon>
        <taxon>Candidatus Phytoplasma</taxon>
        <taxon>16SrVII (Ash yellows group)</taxon>
    </lineage>
</organism>
<protein>
    <submittedName>
        <fullName evidence="3">TatD family hydrolase</fullName>
    </submittedName>
</protein>
<evidence type="ECO:0000256" key="1">
    <source>
        <dbReference type="ARBA" id="ARBA00022723"/>
    </source>
</evidence>
<dbReference type="CDD" id="cd01310">
    <property type="entry name" value="TatD_DNAse"/>
    <property type="match status" value="1"/>
</dbReference>
<accession>A0ABZ2U8R5</accession>
<keyword evidence="4" id="KW-1185">Reference proteome</keyword>
<dbReference type="EMBL" id="CP146843">
    <property type="protein sequence ID" value="WYY26513.1"/>
    <property type="molecule type" value="Genomic_DNA"/>
</dbReference>
<dbReference type="Pfam" id="PF01026">
    <property type="entry name" value="TatD_DNase"/>
    <property type="match status" value="1"/>
</dbReference>
<dbReference type="Gene3D" id="3.20.20.140">
    <property type="entry name" value="Metal-dependent hydrolases"/>
    <property type="match status" value="1"/>
</dbReference>
<dbReference type="InterPro" id="IPR032466">
    <property type="entry name" value="Metal_Hydrolase"/>
</dbReference>
<evidence type="ECO:0000313" key="3">
    <source>
        <dbReference type="EMBL" id="WYY26513.1"/>
    </source>
</evidence>
<name>A0ABZ2U8R5_ASHYP</name>
<dbReference type="PANTHER" id="PTHR46124">
    <property type="entry name" value="D-AMINOACYL-TRNA DEACYLASE"/>
    <property type="match status" value="1"/>
</dbReference>
<keyword evidence="2 3" id="KW-0378">Hydrolase</keyword>
<dbReference type="RefSeq" id="WP_341266414.1">
    <property type="nucleotide sequence ID" value="NZ_CP146843.1"/>
</dbReference>
<dbReference type="PIRSF" id="PIRSF005902">
    <property type="entry name" value="DNase_TatD"/>
    <property type="match status" value="1"/>
</dbReference>
<gene>
    <name evidence="3" type="ORF">AshY1_04000</name>
</gene>
<dbReference type="InterPro" id="IPR018228">
    <property type="entry name" value="DNase_TatD-rel_CS"/>
</dbReference>
<dbReference type="InterPro" id="IPR001130">
    <property type="entry name" value="TatD-like"/>
</dbReference>
<sequence>MLIDTHTHLNFSNFDKDLQKVIQRAFDNDIKYFIVPGVDQKTNTKALDLSLKNSCIKIAVGIHPCYWQNEDPLSIEKYLNNPQVIAIGEIGLDLYHEKNSLSIQKQNLQIQIKLAVKYNLPIILHARKSFDEIYQMLLPYKGQIKGVFHCLTSYLEEAKKAIELGFYVGLGGIVTYEKAIEAHKIAQQIPLDKILLETDSPFLTPLPLEKNKRNEPGFLKIIAKKIANLRNINVQEISKQTTNNAKKLFNLEI</sequence>
<reference evidence="3" key="1">
    <citation type="submission" date="2024-03" db="EMBL/GenBank/DDBJ databases">
        <title>The Complete Genome of 'Candidatus Phytoplasma fraxini' AshY1 from the Ash Yellows Group.</title>
        <authorList>
            <person name="Boehm J.W."/>
            <person name="Huettel B."/>
            <person name="Schneider B."/>
            <person name="Kube M."/>
        </authorList>
    </citation>
    <scope>NUCLEOTIDE SEQUENCE [LARGE SCALE GENOMIC DNA]</scope>
    <source>
        <strain evidence="3">AshY1</strain>
    </source>
</reference>
<dbReference type="GO" id="GO:0016787">
    <property type="term" value="F:hydrolase activity"/>
    <property type="evidence" value="ECO:0007669"/>
    <property type="project" value="UniProtKB-KW"/>
</dbReference>